<protein>
    <submittedName>
        <fullName evidence="1">Uncharacterized protein</fullName>
    </submittedName>
</protein>
<gene>
    <name evidence="1" type="ORF">ROJ8625_02163</name>
</gene>
<proteinExistence type="predicted"/>
<dbReference type="OrthoDB" id="7874863at2"/>
<keyword evidence="2" id="KW-1185">Reference proteome</keyword>
<accession>A0A1X6Z8R4</accession>
<organism evidence="1 2">
    <name type="scientific">Roseivivax jejudonensis</name>
    <dbReference type="NCBI Taxonomy" id="1529041"/>
    <lineage>
        <taxon>Bacteria</taxon>
        <taxon>Pseudomonadati</taxon>
        <taxon>Pseudomonadota</taxon>
        <taxon>Alphaproteobacteria</taxon>
        <taxon>Rhodobacterales</taxon>
        <taxon>Roseobacteraceae</taxon>
        <taxon>Roseivivax</taxon>
    </lineage>
</organism>
<evidence type="ECO:0000313" key="1">
    <source>
        <dbReference type="EMBL" id="SLN43576.1"/>
    </source>
</evidence>
<dbReference type="AlphaFoldDB" id="A0A1X6Z8R4"/>
<name>A0A1X6Z8R4_9RHOB</name>
<dbReference type="Proteomes" id="UP000193570">
    <property type="component" value="Unassembled WGS sequence"/>
</dbReference>
<reference evidence="1 2" key="1">
    <citation type="submission" date="2017-03" db="EMBL/GenBank/DDBJ databases">
        <authorList>
            <person name="Afonso C.L."/>
            <person name="Miller P.J."/>
            <person name="Scott M.A."/>
            <person name="Spackman E."/>
            <person name="Goraichik I."/>
            <person name="Dimitrov K.M."/>
            <person name="Suarez D.L."/>
            <person name="Swayne D.E."/>
        </authorList>
    </citation>
    <scope>NUCLEOTIDE SEQUENCE [LARGE SCALE GENOMIC DNA]</scope>
    <source>
        <strain evidence="1 2">CECT 8625</strain>
    </source>
</reference>
<dbReference type="EMBL" id="FWFK01000003">
    <property type="protein sequence ID" value="SLN43576.1"/>
    <property type="molecule type" value="Genomic_DNA"/>
</dbReference>
<sequence>MFANSTSLTENFRDIRDFILTERAKSVSEREWRFRLRGYGYGLRKIDAGYEVARLPQNTVLGVIEA</sequence>
<evidence type="ECO:0000313" key="2">
    <source>
        <dbReference type="Proteomes" id="UP000193570"/>
    </source>
</evidence>
<dbReference type="RefSeq" id="WP_085791853.1">
    <property type="nucleotide sequence ID" value="NZ_FWFK01000003.1"/>
</dbReference>